<keyword evidence="7" id="KW-1185">Reference proteome</keyword>
<evidence type="ECO:0000313" key="7">
    <source>
        <dbReference type="Proteomes" id="UP000036270"/>
    </source>
</evidence>
<dbReference type="HAMAP" id="MF_01874">
    <property type="entry name" value="UPF0756"/>
    <property type="match status" value="1"/>
</dbReference>
<name>A0A0J5P873_9PAST</name>
<gene>
    <name evidence="6" type="ORF">RO21_03245</name>
</gene>
<comment type="subcellular location">
    <subcellularLocation>
        <location evidence="5">Cell membrane</location>
        <topology evidence="5">Multi-pass membrane protein</topology>
    </subcellularLocation>
</comment>
<evidence type="ECO:0000256" key="5">
    <source>
        <dbReference type="HAMAP-Rule" id="MF_01874"/>
    </source>
</evidence>
<evidence type="ECO:0000256" key="1">
    <source>
        <dbReference type="ARBA" id="ARBA00022475"/>
    </source>
</evidence>
<evidence type="ECO:0000313" key="6">
    <source>
        <dbReference type="EMBL" id="KMK51965.1"/>
    </source>
</evidence>
<dbReference type="Proteomes" id="UP000036270">
    <property type="component" value="Unassembled WGS sequence"/>
</dbReference>
<comment type="similarity">
    <text evidence="5">Belongs to the UPF0756 family.</text>
</comment>
<dbReference type="AlphaFoldDB" id="A0A0J5P873"/>
<proteinExistence type="inferred from homology"/>
<dbReference type="InterPro" id="IPR007382">
    <property type="entry name" value="UPF0756_TM"/>
</dbReference>
<organism evidence="6 7">
    <name type="scientific">Muribacter muris</name>
    <dbReference type="NCBI Taxonomy" id="67855"/>
    <lineage>
        <taxon>Bacteria</taxon>
        <taxon>Pseudomonadati</taxon>
        <taxon>Pseudomonadota</taxon>
        <taxon>Gammaproteobacteria</taxon>
        <taxon>Pasteurellales</taxon>
        <taxon>Pasteurellaceae</taxon>
        <taxon>Muribacter</taxon>
    </lineage>
</organism>
<keyword evidence="1 5" id="KW-1003">Cell membrane</keyword>
<dbReference type="PANTHER" id="PTHR38452">
    <property type="entry name" value="UPF0756 MEMBRANE PROTEIN YEAL"/>
    <property type="match status" value="1"/>
</dbReference>
<comment type="caution">
    <text evidence="6">The sequence shown here is derived from an EMBL/GenBank/DDBJ whole genome shotgun (WGS) entry which is preliminary data.</text>
</comment>
<keyword evidence="3 5" id="KW-1133">Transmembrane helix</keyword>
<dbReference type="STRING" id="67855.RO21_03245"/>
<dbReference type="RefSeq" id="WP_047976367.1">
    <property type="nucleotide sequence ID" value="NZ_JWIZ01000017.1"/>
</dbReference>
<feature type="transmembrane region" description="Helical" evidence="5">
    <location>
        <begin position="54"/>
        <end position="71"/>
    </location>
</feature>
<protein>
    <recommendedName>
        <fullName evidence="5">UPF0756 membrane protein RO21_03245</fullName>
    </recommendedName>
</protein>
<evidence type="ECO:0000256" key="2">
    <source>
        <dbReference type="ARBA" id="ARBA00022692"/>
    </source>
</evidence>
<evidence type="ECO:0000256" key="4">
    <source>
        <dbReference type="ARBA" id="ARBA00023136"/>
    </source>
</evidence>
<evidence type="ECO:0000256" key="3">
    <source>
        <dbReference type="ARBA" id="ARBA00022989"/>
    </source>
</evidence>
<accession>A0A0J5P873</accession>
<comment type="caution">
    <text evidence="5">Lacks conserved residue(s) required for the propagation of feature annotation.</text>
</comment>
<sequence length="150" mass="15499">MSLQFNAVALLLVALILLGLFSQNSAVTISAAVLLIMQQTFLAKYLPLADQYGLKIGIVILTIGVLSPLVSGRITLPEISQLLDLKMLFSIIAGVLVAWLGGRGVNLMGSQPVLVTGLLIGTIIGVAFLKGVPVGPLIAAGILSLVIGKA</sequence>
<feature type="transmembrane region" description="Helical" evidence="5">
    <location>
        <begin position="114"/>
        <end position="147"/>
    </location>
</feature>
<reference evidence="6 7" key="1">
    <citation type="submission" date="2014-12" db="EMBL/GenBank/DDBJ databases">
        <title>Reclassification of Actinobacillus muris as Muribacter muris.</title>
        <authorList>
            <person name="Christensen H."/>
            <person name="Nicklas W."/>
            <person name="Bisgaard M."/>
        </authorList>
    </citation>
    <scope>NUCLEOTIDE SEQUENCE [LARGE SCALE GENOMIC DNA]</scope>
    <source>
        <strain evidence="6 7">Ackerman80-443D</strain>
    </source>
</reference>
<keyword evidence="4 5" id="KW-0472">Membrane</keyword>
<dbReference type="PANTHER" id="PTHR38452:SF1">
    <property type="entry name" value="UPF0756 MEMBRANE PROTEIN YEAL"/>
    <property type="match status" value="1"/>
</dbReference>
<dbReference type="EMBL" id="JWIZ01000017">
    <property type="protein sequence ID" value="KMK51965.1"/>
    <property type="molecule type" value="Genomic_DNA"/>
</dbReference>
<dbReference type="Pfam" id="PF04284">
    <property type="entry name" value="DUF441"/>
    <property type="match status" value="1"/>
</dbReference>
<feature type="transmembrane region" description="Helical" evidence="5">
    <location>
        <begin position="83"/>
        <end position="102"/>
    </location>
</feature>
<dbReference type="GO" id="GO:0005886">
    <property type="term" value="C:plasma membrane"/>
    <property type="evidence" value="ECO:0007669"/>
    <property type="project" value="UniProtKB-SubCell"/>
</dbReference>
<keyword evidence="2 5" id="KW-0812">Transmembrane</keyword>
<dbReference type="PATRIC" id="fig|67855.3.peg.416"/>